<dbReference type="EMBL" id="CACSLK010027813">
    <property type="protein sequence ID" value="CAA0830205.1"/>
    <property type="molecule type" value="Genomic_DNA"/>
</dbReference>
<keyword evidence="1" id="KW-0072">Autophagy</keyword>
<keyword evidence="5" id="KW-1185">Reference proteome</keyword>
<feature type="compositionally biased region" description="Polar residues" evidence="2">
    <location>
        <begin position="539"/>
        <end position="551"/>
    </location>
</feature>
<proteinExistence type="predicted"/>
<feature type="domain" description="Autophagy-related protein 13 N-terminal" evidence="3">
    <location>
        <begin position="5"/>
        <end position="247"/>
    </location>
</feature>
<evidence type="ECO:0000259" key="3">
    <source>
        <dbReference type="Pfam" id="PF10033"/>
    </source>
</evidence>
<dbReference type="Gene3D" id="3.30.900.10">
    <property type="entry name" value="HORMA domain"/>
    <property type="match status" value="1"/>
</dbReference>
<sequence length="596" mass="66270">MEQIITEFFAKSLHIILESRCPYVSSRNYSGEQVLFSPSPSSSSSSSSSFRPRDKWFNLALRDCPAALENIDFWRQSNLEPMIVDVILAQRPTDWDPLNFSPRTGHGRYSSGKDVDSDNDEFWPEGKSEKIIERWVLQYESKKDGGIGGSSSGNKRSSCPSSHALYKKSILLLRSLYATVRLLPAYKLFRDLISTARIRLYNLGHRVSSFVEPFTRREEADMQRFVFTPVETSCGRLCLSVLYRTSVTDVTSEPSTPISPQFIPEYVGSPMAEPLRRLPSISPSSSPFGRRHSWSYGLCKASPPSANPTPSPTHSEYHVKKHSRNCPRPGALPRLSHDETLAVHLKKTSYDEYWPSPVFSPSPTPSPPARVHDGHLSKALLRCESAPVSIPVSRLSTVPSMPSKLLMPPSPPMKETRLTISKKAIDSDKFFSFGKDEQGKMLMMKSSSNSSPCKSFSRSSSRLSFQDDCNDSEFSGPFVVDDDDIVDPGSRPILFNPCEPHEPRGVKKSQDAAAVGALVRMLKKAPPLRQDMSLTMQNHLQNDNNSAGNKNSSSTFSNLASSGLVASKTTADALDELRGYREIKDLLLKHGKISQP</sequence>
<dbReference type="PANTHER" id="PTHR13430:SF15">
    <property type="entry name" value="AUTOPHAGY-RELATED PROTEIN 13B"/>
    <property type="match status" value="1"/>
</dbReference>
<gene>
    <name evidence="4" type="ORF">SHERM_25665</name>
</gene>
<dbReference type="GO" id="GO:0000423">
    <property type="term" value="P:mitophagy"/>
    <property type="evidence" value="ECO:0007669"/>
    <property type="project" value="TreeGrafter"/>
</dbReference>
<dbReference type="InterPro" id="IPR036570">
    <property type="entry name" value="HORMA_dom_sf"/>
</dbReference>
<feature type="region of interest" description="Disordered" evidence="2">
    <location>
        <begin position="301"/>
        <end position="334"/>
    </location>
</feature>
<dbReference type="Pfam" id="PF10033">
    <property type="entry name" value="ATG13"/>
    <property type="match status" value="1"/>
</dbReference>
<dbReference type="InterPro" id="IPR018731">
    <property type="entry name" value="Atg13_N"/>
</dbReference>
<dbReference type="GO" id="GO:0000407">
    <property type="term" value="C:phagophore assembly site"/>
    <property type="evidence" value="ECO:0007669"/>
    <property type="project" value="TreeGrafter"/>
</dbReference>
<evidence type="ECO:0000313" key="4">
    <source>
        <dbReference type="EMBL" id="CAA0830205.1"/>
    </source>
</evidence>
<dbReference type="GO" id="GO:0034727">
    <property type="term" value="P:piecemeal microautophagy of the nucleus"/>
    <property type="evidence" value="ECO:0007669"/>
    <property type="project" value="TreeGrafter"/>
</dbReference>
<organism evidence="4 5">
    <name type="scientific">Striga hermonthica</name>
    <name type="common">Purple witchweed</name>
    <name type="synonym">Buchnera hermonthica</name>
    <dbReference type="NCBI Taxonomy" id="68872"/>
    <lineage>
        <taxon>Eukaryota</taxon>
        <taxon>Viridiplantae</taxon>
        <taxon>Streptophyta</taxon>
        <taxon>Embryophyta</taxon>
        <taxon>Tracheophyta</taxon>
        <taxon>Spermatophyta</taxon>
        <taxon>Magnoliopsida</taxon>
        <taxon>eudicotyledons</taxon>
        <taxon>Gunneridae</taxon>
        <taxon>Pentapetalae</taxon>
        <taxon>asterids</taxon>
        <taxon>lamiids</taxon>
        <taxon>Lamiales</taxon>
        <taxon>Orobanchaceae</taxon>
        <taxon>Buchnereae</taxon>
        <taxon>Striga</taxon>
    </lineage>
</organism>
<evidence type="ECO:0000256" key="1">
    <source>
        <dbReference type="ARBA" id="ARBA00023006"/>
    </source>
</evidence>
<feature type="region of interest" description="Disordered" evidence="2">
    <location>
        <begin position="539"/>
        <end position="558"/>
    </location>
</feature>
<evidence type="ECO:0000313" key="5">
    <source>
        <dbReference type="Proteomes" id="UP001153555"/>
    </source>
</evidence>
<reference evidence="4" key="1">
    <citation type="submission" date="2019-12" db="EMBL/GenBank/DDBJ databases">
        <authorList>
            <person name="Scholes J."/>
        </authorList>
    </citation>
    <scope>NUCLEOTIDE SEQUENCE</scope>
</reference>
<dbReference type="AlphaFoldDB" id="A0A9N7RJB9"/>
<accession>A0A9N7RJB9</accession>
<dbReference type="GO" id="GO:0005829">
    <property type="term" value="C:cytosol"/>
    <property type="evidence" value="ECO:0007669"/>
    <property type="project" value="TreeGrafter"/>
</dbReference>
<dbReference type="Proteomes" id="UP001153555">
    <property type="component" value="Unassembled WGS sequence"/>
</dbReference>
<dbReference type="GO" id="GO:1990316">
    <property type="term" value="C:Atg1/ULK1 kinase complex"/>
    <property type="evidence" value="ECO:0007669"/>
    <property type="project" value="InterPro"/>
</dbReference>
<dbReference type="GO" id="GO:0034497">
    <property type="term" value="P:protein localization to phagophore assembly site"/>
    <property type="evidence" value="ECO:0007669"/>
    <property type="project" value="TreeGrafter"/>
</dbReference>
<comment type="caution">
    <text evidence="4">The sequence shown here is derived from an EMBL/GenBank/DDBJ whole genome shotgun (WGS) entry which is preliminary data.</text>
</comment>
<protein>
    <submittedName>
        <fullName evidence="4">Autophagy-related protein 13</fullName>
    </submittedName>
</protein>
<evidence type="ECO:0000256" key="2">
    <source>
        <dbReference type="SAM" id="MobiDB-lite"/>
    </source>
</evidence>
<dbReference type="PANTHER" id="PTHR13430">
    <property type="match status" value="1"/>
</dbReference>
<dbReference type="InterPro" id="IPR040182">
    <property type="entry name" value="ATG13"/>
</dbReference>
<dbReference type="OrthoDB" id="70161at2759"/>
<name>A0A9N7RJB9_STRHE</name>